<feature type="compositionally biased region" description="Low complexity" evidence="4">
    <location>
        <begin position="117"/>
        <end position="126"/>
    </location>
</feature>
<dbReference type="InterPro" id="IPR018502">
    <property type="entry name" value="Annexin_repeat"/>
</dbReference>
<gene>
    <name evidence="5" type="ORF">FA09DRAFT_345302</name>
</gene>
<feature type="region of interest" description="Disordered" evidence="4">
    <location>
        <begin position="1"/>
        <end position="171"/>
    </location>
</feature>
<protein>
    <submittedName>
        <fullName evidence="5">Annexin</fullName>
    </submittedName>
</protein>
<dbReference type="PANTHER" id="PTHR10502:SF102">
    <property type="entry name" value="ANNEXIN B11"/>
    <property type="match status" value="1"/>
</dbReference>
<dbReference type="GO" id="GO:0005509">
    <property type="term" value="F:calcium ion binding"/>
    <property type="evidence" value="ECO:0007669"/>
    <property type="project" value="InterPro"/>
</dbReference>
<evidence type="ECO:0000256" key="1">
    <source>
        <dbReference type="ARBA" id="ARBA00007831"/>
    </source>
</evidence>
<dbReference type="Pfam" id="PF00191">
    <property type="entry name" value="Annexin"/>
    <property type="match status" value="4"/>
</dbReference>
<dbReference type="Gene3D" id="1.10.220.10">
    <property type="entry name" value="Annexin"/>
    <property type="match status" value="4"/>
</dbReference>
<dbReference type="AlphaFoldDB" id="A0A316ZE49"/>
<feature type="compositionally biased region" description="Pro residues" evidence="4">
    <location>
        <begin position="88"/>
        <end position="100"/>
    </location>
</feature>
<evidence type="ECO:0000256" key="4">
    <source>
        <dbReference type="SAM" id="MobiDB-lite"/>
    </source>
</evidence>
<dbReference type="GO" id="GO:0012506">
    <property type="term" value="C:vesicle membrane"/>
    <property type="evidence" value="ECO:0007669"/>
    <property type="project" value="TreeGrafter"/>
</dbReference>
<dbReference type="PRINTS" id="PR00196">
    <property type="entry name" value="ANNEXIN"/>
</dbReference>
<evidence type="ECO:0000313" key="6">
    <source>
        <dbReference type="Proteomes" id="UP000245946"/>
    </source>
</evidence>
<proteinExistence type="inferred from homology"/>
<dbReference type="RefSeq" id="XP_025599855.1">
    <property type="nucleotide sequence ID" value="XM_025744688.1"/>
</dbReference>
<dbReference type="SMART" id="SM00335">
    <property type="entry name" value="ANX"/>
    <property type="match status" value="3"/>
</dbReference>
<dbReference type="GO" id="GO:0001786">
    <property type="term" value="F:phosphatidylserine binding"/>
    <property type="evidence" value="ECO:0007669"/>
    <property type="project" value="TreeGrafter"/>
</dbReference>
<dbReference type="Proteomes" id="UP000245946">
    <property type="component" value="Unassembled WGS sequence"/>
</dbReference>
<feature type="compositionally biased region" description="Pro residues" evidence="4">
    <location>
        <begin position="61"/>
        <end position="75"/>
    </location>
</feature>
<dbReference type="GO" id="GO:0005634">
    <property type="term" value="C:nucleus"/>
    <property type="evidence" value="ECO:0007669"/>
    <property type="project" value="TreeGrafter"/>
</dbReference>
<dbReference type="InterPro" id="IPR001464">
    <property type="entry name" value="Annexin"/>
</dbReference>
<organism evidence="5 6">
    <name type="scientific">Tilletiopsis washingtonensis</name>
    <dbReference type="NCBI Taxonomy" id="58919"/>
    <lineage>
        <taxon>Eukaryota</taxon>
        <taxon>Fungi</taxon>
        <taxon>Dikarya</taxon>
        <taxon>Basidiomycota</taxon>
        <taxon>Ustilaginomycotina</taxon>
        <taxon>Exobasidiomycetes</taxon>
        <taxon>Entylomatales</taxon>
        <taxon>Entylomatales incertae sedis</taxon>
        <taxon>Tilletiopsis</taxon>
    </lineage>
</organism>
<dbReference type="EMBL" id="KZ819287">
    <property type="protein sequence ID" value="PWN99576.1"/>
    <property type="molecule type" value="Genomic_DNA"/>
</dbReference>
<keyword evidence="2" id="KW-0677">Repeat</keyword>
<keyword evidence="3" id="KW-0041">Annexin</keyword>
<dbReference type="GO" id="GO:0005886">
    <property type="term" value="C:plasma membrane"/>
    <property type="evidence" value="ECO:0007669"/>
    <property type="project" value="TreeGrafter"/>
</dbReference>
<evidence type="ECO:0000256" key="3">
    <source>
        <dbReference type="ARBA" id="ARBA00023216"/>
    </source>
</evidence>
<evidence type="ECO:0000256" key="2">
    <source>
        <dbReference type="ARBA" id="ARBA00022737"/>
    </source>
</evidence>
<name>A0A316ZE49_9BASI</name>
<reference evidence="5 6" key="1">
    <citation type="journal article" date="2018" name="Mol. Biol. Evol.">
        <title>Broad Genomic Sampling Reveals a Smut Pathogenic Ancestry of the Fungal Clade Ustilaginomycotina.</title>
        <authorList>
            <person name="Kijpornyongpan T."/>
            <person name="Mondo S.J."/>
            <person name="Barry K."/>
            <person name="Sandor L."/>
            <person name="Lee J."/>
            <person name="Lipzen A."/>
            <person name="Pangilinan J."/>
            <person name="LaButti K."/>
            <person name="Hainaut M."/>
            <person name="Henrissat B."/>
            <person name="Grigoriev I.V."/>
            <person name="Spatafora J.W."/>
            <person name="Aime M.C."/>
        </authorList>
    </citation>
    <scope>NUCLEOTIDE SEQUENCE [LARGE SCALE GENOMIC DNA]</scope>
    <source>
        <strain evidence="5 6">MCA 4186</strain>
    </source>
</reference>
<dbReference type="SUPFAM" id="SSF47874">
    <property type="entry name" value="Annexin"/>
    <property type="match status" value="1"/>
</dbReference>
<dbReference type="GeneID" id="37272232"/>
<comment type="similarity">
    <text evidence="1">Belongs to the annexin family.</text>
</comment>
<dbReference type="InterPro" id="IPR037104">
    <property type="entry name" value="Annexin_sf"/>
</dbReference>
<accession>A0A316ZE49</accession>
<sequence length="494" mass="52210">MSNPYANGAPQVPYGAPPGPPPQHGGQQWAPPPGPPGQGYAPPPGAPPTGFHSGYPQQGYPQPPPQGYPQQPPQGYPQQPQQGYGAPPGNPYGAPAPNPYGAPAANPYGAPAPNPYGAPQAHAAPAHAPPPMQVAPQAPPHAFGQGGYTYNGLPIPPPPGAPPAAAGGNPATMATVEQIRKATKGFGTDEKSLIAALAPLDAFAADAVEKQFRMTVGKDLIKVIEKEVSQSRRKHRAYSLTSLLQTSGYFEYALRLKALGPVGGDVWLLHRACDGLGTHEDLLNELLLLRTNNDIYILKQAYRAVYGKDLVQVVDGELSMKTKRLFTMALGGARQEDAAPVDSAQVSADVKALKSAARGAGTDEIAICSILVSRSTPHLQAIARAYGSNGLSKMVESEFSGHMKDALLYIANGVEKDGWGVERDARLIEASMAGMGTKDERLAYRLIRASWNVQRFAHIKQVYAGSVHKKGLRSRVDGETSGDFGRMLLAIVGQ</sequence>
<feature type="compositionally biased region" description="Pro residues" evidence="4">
    <location>
        <begin position="30"/>
        <end position="47"/>
    </location>
</feature>
<keyword evidence="6" id="KW-1185">Reference proteome</keyword>
<dbReference type="STRING" id="58919.A0A316ZE49"/>
<dbReference type="GO" id="GO:0005737">
    <property type="term" value="C:cytoplasm"/>
    <property type="evidence" value="ECO:0007669"/>
    <property type="project" value="TreeGrafter"/>
</dbReference>
<dbReference type="OrthoDB" id="37886at2759"/>
<dbReference type="PANTHER" id="PTHR10502">
    <property type="entry name" value="ANNEXIN"/>
    <property type="match status" value="1"/>
</dbReference>
<feature type="compositionally biased region" description="Pro residues" evidence="4">
    <location>
        <begin position="127"/>
        <end position="139"/>
    </location>
</feature>
<evidence type="ECO:0000313" key="5">
    <source>
        <dbReference type="EMBL" id="PWN99576.1"/>
    </source>
</evidence>
<feature type="compositionally biased region" description="Low complexity" evidence="4">
    <location>
        <begin position="76"/>
        <end position="87"/>
    </location>
</feature>
<dbReference type="PROSITE" id="PS51897">
    <property type="entry name" value="ANNEXIN_2"/>
    <property type="match status" value="2"/>
</dbReference>
<dbReference type="GO" id="GO:0005544">
    <property type="term" value="F:calcium-dependent phospholipid binding"/>
    <property type="evidence" value="ECO:0007669"/>
    <property type="project" value="InterPro"/>
</dbReference>